<proteinExistence type="predicted"/>
<dbReference type="SUPFAM" id="SSF103473">
    <property type="entry name" value="MFS general substrate transporter"/>
    <property type="match status" value="1"/>
</dbReference>
<keyword evidence="2 4" id="KW-1133">Transmembrane helix</keyword>
<evidence type="ECO:0000256" key="1">
    <source>
        <dbReference type="ARBA" id="ARBA00022692"/>
    </source>
</evidence>
<comment type="caution">
    <text evidence="6">The sequence shown here is derived from an EMBL/GenBank/DDBJ whole genome shotgun (WGS) entry which is preliminary data.</text>
</comment>
<dbReference type="Gene3D" id="1.20.1250.20">
    <property type="entry name" value="MFS general substrate transporter like domains"/>
    <property type="match status" value="2"/>
</dbReference>
<dbReference type="InterPro" id="IPR052528">
    <property type="entry name" value="Sugar_transport-like"/>
</dbReference>
<dbReference type="InterPro" id="IPR020846">
    <property type="entry name" value="MFS_dom"/>
</dbReference>
<organism evidence="6 7">
    <name type="scientific">Candidatus Nomurabacteria bacterium RIFCSPHIGHO2_02_FULL_42_19</name>
    <dbReference type="NCBI Taxonomy" id="1801756"/>
    <lineage>
        <taxon>Bacteria</taxon>
        <taxon>Candidatus Nomuraibacteriota</taxon>
    </lineage>
</organism>
<keyword evidence="1 4" id="KW-0812">Transmembrane</keyword>
<dbReference type="PANTHER" id="PTHR23526:SF2">
    <property type="entry name" value="MAJOR FACILITATOR SUPERFAMILY (MFS) PROFILE DOMAIN-CONTAINING PROTEIN"/>
    <property type="match status" value="1"/>
</dbReference>
<dbReference type="PROSITE" id="PS50850">
    <property type="entry name" value="MFS"/>
    <property type="match status" value="1"/>
</dbReference>
<feature type="transmembrane region" description="Helical" evidence="4">
    <location>
        <begin position="212"/>
        <end position="231"/>
    </location>
</feature>
<feature type="transmembrane region" description="Helical" evidence="4">
    <location>
        <begin position="333"/>
        <end position="356"/>
    </location>
</feature>
<feature type="transmembrane region" description="Helical" evidence="4">
    <location>
        <begin position="272"/>
        <end position="290"/>
    </location>
</feature>
<gene>
    <name evidence="6" type="ORF">A3C67_03075</name>
</gene>
<evidence type="ECO:0000259" key="5">
    <source>
        <dbReference type="PROSITE" id="PS50850"/>
    </source>
</evidence>
<protein>
    <recommendedName>
        <fullName evidence="5">Major facilitator superfamily (MFS) profile domain-containing protein</fullName>
    </recommendedName>
</protein>
<sequence length="386" mass="44023">MFRDNSKLKNIFLAGFLLSLHLALTAYVNSSFLSLFMSEKKVGWLYTLGSLVSIIALLLIPEILRKVGGYKFLLWSVGLNATSLLLLSLFESVSVIIPVFIFYLTLNNIIIFLLDELLEIFSKNYSIGQVRGLYLAVISGAWVMAQSISGTILSNFPFSVLYFTSFAMMSVFFIIVLFFLKNLPDPRYDRAPIHQSLKKFFKNKNLVRAYKMNFLLQFFYALMVIYTPIYLNAHLGFSWGEIGTIFTIMLIPFVIVPFPLGRYSDKIGERKMLMFGFILASLATLFLFFIKQHEVWIWALALFITRVGASTVESMSDIYFFKHITKEEDEFVGIYRNTAPIAYILAPIVAFIIFALASSFNFIFLVLGTLLLYGVYLAGTIKENDV</sequence>
<dbReference type="Pfam" id="PF07690">
    <property type="entry name" value="MFS_1"/>
    <property type="match status" value="1"/>
</dbReference>
<dbReference type="Proteomes" id="UP000179275">
    <property type="component" value="Unassembled WGS sequence"/>
</dbReference>
<name>A0A1F6W2W3_9BACT</name>
<reference evidence="6 7" key="1">
    <citation type="journal article" date="2016" name="Nat. Commun.">
        <title>Thousands of microbial genomes shed light on interconnected biogeochemical processes in an aquifer system.</title>
        <authorList>
            <person name="Anantharaman K."/>
            <person name="Brown C.T."/>
            <person name="Hug L.A."/>
            <person name="Sharon I."/>
            <person name="Castelle C.J."/>
            <person name="Probst A.J."/>
            <person name="Thomas B.C."/>
            <person name="Singh A."/>
            <person name="Wilkins M.J."/>
            <person name="Karaoz U."/>
            <person name="Brodie E.L."/>
            <person name="Williams K.H."/>
            <person name="Hubbard S.S."/>
            <person name="Banfield J.F."/>
        </authorList>
    </citation>
    <scope>NUCLEOTIDE SEQUENCE [LARGE SCALE GENOMIC DNA]</scope>
</reference>
<dbReference type="GO" id="GO:0022857">
    <property type="term" value="F:transmembrane transporter activity"/>
    <property type="evidence" value="ECO:0007669"/>
    <property type="project" value="InterPro"/>
</dbReference>
<dbReference type="InterPro" id="IPR036259">
    <property type="entry name" value="MFS_trans_sf"/>
</dbReference>
<feature type="transmembrane region" description="Helical" evidence="4">
    <location>
        <begin position="296"/>
        <end position="321"/>
    </location>
</feature>
<feature type="transmembrane region" description="Helical" evidence="4">
    <location>
        <begin position="362"/>
        <end position="381"/>
    </location>
</feature>
<feature type="transmembrane region" description="Helical" evidence="4">
    <location>
        <begin position="237"/>
        <end position="260"/>
    </location>
</feature>
<dbReference type="EMBL" id="MFUG01000006">
    <property type="protein sequence ID" value="OGI76250.1"/>
    <property type="molecule type" value="Genomic_DNA"/>
</dbReference>
<evidence type="ECO:0000256" key="4">
    <source>
        <dbReference type="SAM" id="Phobius"/>
    </source>
</evidence>
<feature type="transmembrane region" description="Helical" evidence="4">
    <location>
        <begin position="42"/>
        <end position="60"/>
    </location>
</feature>
<evidence type="ECO:0000313" key="6">
    <source>
        <dbReference type="EMBL" id="OGI76250.1"/>
    </source>
</evidence>
<evidence type="ECO:0000256" key="3">
    <source>
        <dbReference type="ARBA" id="ARBA00023136"/>
    </source>
</evidence>
<dbReference type="STRING" id="1801756.A3C67_03075"/>
<dbReference type="AlphaFoldDB" id="A0A1F6W2W3"/>
<feature type="domain" description="Major facilitator superfamily (MFS) profile" evidence="5">
    <location>
        <begin position="206"/>
        <end position="386"/>
    </location>
</feature>
<evidence type="ECO:0000313" key="7">
    <source>
        <dbReference type="Proteomes" id="UP000179275"/>
    </source>
</evidence>
<evidence type="ECO:0000256" key="2">
    <source>
        <dbReference type="ARBA" id="ARBA00022989"/>
    </source>
</evidence>
<feature type="transmembrane region" description="Helical" evidence="4">
    <location>
        <begin position="160"/>
        <end position="180"/>
    </location>
</feature>
<keyword evidence="3 4" id="KW-0472">Membrane</keyword>
<accession>A0A1F6W2W3</accession>
<dbReference type="PANTHER" id="PTHR23526">
    <property type="entry name" value="INTEGRAL MEMBRANE TRANSPORT PROTEIN-RELATED"/>
    <property type="match status" value="1"/>
</dbReference>
<feature type="transmembrane region" description="Helical" evidence="4">
    <location>
        <begin position="134"/>
        <end position="154"/>
    </location>
</feature>
<dbReference type="InterPro" id="IPR011701">
    <property type="entry name" value="MFS"/>
</dbReference>